<dbReference type="GO" id="GO:0005829">
    <property type="term" value="C:cytosol"/>
    <property type="evidence" value="ECO:0007669"/>
    <property type="project" value="TreeGrafter"/>
</dbReference>
<dbReference type="EC" id="2.4.2.3" evidence="1"/>
<dbReference type="Proteomes" id="UP000823915">
    <property type="component" value="Unassembled WGS sequence"/>
</dbReference>
<evidence type="ECO:0000259" key="4">
    <source>
        <dbReference type="Pfam" id="PF01048"/>
    </source>
</evidence>
<dbReference type="Gene3D" id="3.40.50.1580">
    <property type="entry name" value="Nucleoside phosphorylase domain"/>
    <property type="match status" value="1"/>
</dbReference>
<dbReference type="InterPro" id="IPR035994">
    <property type="entry name" value="Nucleoside_phosphorylase_sf"/>
</dbReference>
<proteinExistence type="predicted"/>
<dbReference type="PANTHER" id="PTHR43691:SF11">
    <property type="entry name" value="FI09636P-RELATED"/>
    <property type="match status" value="1"/>
</dbReference>
<dbReference type="SUPFAM" id="SSF53167">
    <property type="entry name" value="Purine and uridine phosphorylases"/>
    <property type="match status" value="1"/>
</dbReference>
<dbReference type="CDD" id="cd09007">
    <property type="entry name" value="NP-I_spr0068"/>
    <property type="match status" value="1"/>
</dbReference>
<organism evidence="5 6">
    <name type="scientific">Candidatus Acutalibacter pullistercoris</name>
    <dbReference type="NCBI Taxonomy" id="2838418"/>
    <lineage>
        <taxon>Bacteria</taxon>
        <taxon>Bacillati</taxon>
        <taxon>Bacillota</taxon>
        <taxon>Clostridia</taxon>
        <taxon>Eubacteriales</taxon>
        <taxon>Acutalibacteraceae</taxon>
        <taxon>Acutalibacter</taxon>
    </lineage>
</organism>
<gene>
    <name evidence="5" type="ORF">H9838_07770</name>
</gene>
<evidence type="ECO:0000256" key="1">
    <source>
        <dbReference type="ARBA" id="ARBA00011888"/>
    </source>
</evidence>
<dbReference type="Pfam" id="PF01048">
    <property type="entry name" value="PNP_UDP_1"/>
    <property type="match status" value="1"/>
</dbReference>
<reference evidence="5" key="1">
    <citation type="journal article" date="2021" name="PeerJ">
        <title>Extensive microbial diversity within the chicken gut microbiome revealed by metagenomics and culture.</title>
        <authorList>
            <person name="Gilroy R."/>
            <person name="Ravi A."/>
            <person name="Getino M."/>
            <person name="Pursley I."/>
            <person name="Horton D.L."/>
            <person name="Alikhan N.F."/>
            <person name="Baker D."/>
            <person name="Gharbi K."/>
            <person name="Hall N."/>
            <person name="Watson M."/>
            <person name="Adriaenssens E.M."/>
            <person name="Foster-Nyarko E."/>
            <person name="Jarju S."/>
            <person name="Secka A."/>
            <person name="Antonio M."/>
            <person name="Oren A."/>
            <person name="Chaudhuri R.R."/>
            <person name="La Ragione R."/>
            <person name="Hildebrand F."/>
            <person name="Pallen M.J."/>
        </authorList>
    </citation>
    <scope>NUCLEOTIDE SEQUENCE</scope>
    <source>
        <strain evidence="5">1282</strain>
    </source>
</reference>
<protein>
    <recommendedName>
        <fullName evidence="2">Uridine phosphorylase</fullName>
        <ecNumber evidence="1">2.4.2.3</ecNumber>
    </recommendedName>
</protein>
<dbReference type="GO" id="GO:0006152">
    <property type="term" value="P:purine nucleoside catabolic process"/>
    <property type="evidence" value="ECO:0007669"/>
    <property type="project" value="TreeGrafter"/>
</dbReference>
<dbReference type="PANTHER" id="PTHR43691">
    <property type="entry name" value="URIDINE PHOSPHORYLASE"/>
    <property type="match status" value="1"/>
</dbReference>
<dbReference type="GO" id="GO:0004850">
    <property type="term" value="F:uridine phosphorylase activity"/>
    <property type="evidence" value="ECO:0007669"/>
    <property type="project" value="UniProtKB-EC"/>
</dbReference>
<dbReference type="AlphaFoldDB" id="A0A9D1YE46"/>
<accession>A0A9D1YE46</accession>
<feature type="domain" description="Nucleoside phosphorylase" evidence="4">
    <location>
        <begin position="59"/>
        <end position="242"/>
    </location>
</feature>
<dbReference type="InterPro" id="IPR000845">
    <property type="entry name" value="Nucleoside_phosphorylase_d"/>
</dbReference>
<comment type="catalytic activity">
    <reaction evidence="3">
        <text>uridine + phosphate = alpha-D-ribose 1-phosphate + uracil</text>
        <dbReference type="Rhea" id="RHEA:24388"/>
        <dbReference type="ChEBI" id="CHEBI:16704"/>
        <dbReference type="ChEBI" id="CHEBI:17568"/>
        <dbReference type="ChEBI" id="CHEBI:43474"/>
        <dbReference type="ChEBI" id="CHEBI:57720"/>
        <dbReference type="EC" id="2.4.2.3"/>
    </reaction>
</comment>
<dbReference type="GO" id="GO:0004731">
    <property type="term" value="F:purine-nucleoside phosphorylase activity"/>
    <property type="evidence" value="ECO:0007669"/>
    <property type="project" value="TreeGrafter"/>
</dbReference>
<evidence type="ECO:0000313" key="6">
    <source>
        <dbReference type="Proteomes" id="UP000823915"/>
    </source>
</evidence>
<reference evidence="5" key="2">
    <citation type="submission" date="2021-04" db="EMBL/GenBank/DDBJ databases">
        <authorList>
            <person name="Gilroy R."/>
        </authorList>
    </citation>
    <scope>NUCLEOTIDE SEQUENCE</scope>
    <source>
        <strain evidence="5">1282</strain>
    </source>
</reference>
<evidence type="ECO:0000256" key="3">
    <source>
        <dbReference type="ARBA" id="ARBA00048447"/>
    </source>
</evidence>
<comment type="caution">
    <text evidence="5">The sequence shown here is derived from an EMBL/GenBank/DDBJ whole genome shotgun (WGS) entry which is preliminary data.</text>
</comment>
<evidence type="ECO:0000256" key="2">
    <source>
        <dbReference type="ARBA" id="ARBA00021980"/>
    </source>
</evidence>
<dbReference type="EMBL" id="DXDU01000124">
    <property type="protein sequence ID" value="HIY27050.1"/>
    <property type="molecule type" value="Genomic_DNA"/>
</dbReference>
<name>A0A9D1YE46_9FIRM</name>
<sequence length="259" mass="28441">MLPDTYDPDRRGGIDPFEAYSPLPGFPEICIGIFSRHIVEETAARLGGEVIAQVKFCTGTVPVYRVRAGGTQAALFLPHVGGPAAASFVENLIPWGGRYFVFSGSCGVLRRDIAAGHLILPTAAVRDEGLSYHYLPPAEEIVLDPDCVAACRRALQRLGFPFVEGKTWTTDGFFRETRGKVRRRKEQGCLCVEMECASLAAVARFRGAPFAQFFWSADNLDAPEWDARDLNRHGASVSERCFAAALETGKELQEHFGRS</sequence>
<evidence type="ECO:0000313" key="5">
    <source>
        <dbReference type="EMBL" id="HIY27050.1"/>
    </source>
</evidence>